<evidence type="ECO:0000313" key="1">
    <source>
        <dbReference type="EMBL" id="MBM5572312.1"/>
    </source>
</evidence>
<sequence length="166" mass="19014">MGNLAAVAKHLVYQCGHPPNKADFALFEENLLELTLCSLEFNCPDCCRAAFSLIDLDCQAYANLHYIDQNFSAFTLEVANVVSPLSDILATNGYQFCWPSLDELSYDNGIEYGGVSVWRKEFWFDHQTSPENVLRLMNHLKQEMTWLANYFPRGKQGTHYGKFMPR</sequence>
<protein>
    <recommendedName>
        <fullName evidence="3">Cytoplasmic protein</fullName>
    </recommendedName>
</protein>
<evidence type="ECO:0008006" key="3">
    <source>
        <dbReference type="Google" id="ProtNLM"/>
    </source>
</evidence>
<dbReference type="RefSeq" id="WP_203571641.1">
    <property type="nucleotide sequence ID" value="NZ_WOFE01000006.1"/>
</dbReference>
<comment type="caution">
    <text evidence="1">The sequence shown here is derived from an EMBL/GenBank/DDBJ whole genome shotgun (WGS) entry which is preliminary data.</text>
</comment>
<proteinExistence type="predicted"/>
<dbReference type="EMBL" id="WOFE01000006">
    <property type="protein sequence ID" value="MBM5572312.1"/>
    <property type="molecule type" value="Genomic_DNA"/>
</dbReference>
<organism evidence="1 2">
    <name type="scientific">Deefgea chitinilytica</name>
    <dbReference type="NCBI Taxonomy" id="570276"/>
    <lineage>
        <taxon>Bacteria</taxon>
        <taxon>Pseudomonadati</taxon>
        <taxon>Pseudomonadota</taxon>
        <taxon>Betaproteobacteria</taxon>
        <taxon>Neisseriales</taxon>
        <taxon>Chitinibacteraceae</taxon>
        <taxon>Deefgea</taxon>
    </lineage>
</organism>
<gene>
    <name evidence="1" type="ORF">GM173_12100</name>
</gene>
<reference evidence="1 2" key="1">
    <citation type="submission" date="2019-11" db="EMBL/GenBank/DDBJ databases">
        <title>Novel Deefgea species.</title>
        <authorList>
            <person name="Han J.-H."/>
        </authorList>
    </citation>
    <scope>NUCLEOTIDE SEQUENCE [LARGE SCALE GENOMIC DNA]</scope>
    <source>
        <strain evidence="1 2">LMG 24817</strain>
    </source>
</reference>
<accession>A0ABS2CDT8</accession>
<evidence type="ECO:0000313" key="2">
    <source>
        <dbReference type="Proteomes" id="UP001195660"/>
    </source>
</evidence>
<dbReference type="Proteomes" id="UP001195660">
    <property type="component" value="Unassembled WGS sequence"/>
</dbReference>
<keyword evidence="2" id="KW-1185">Reference proteome</keyword>
<name>A0ABS2CDT8_9NEIS</name>